<accession>A0ABP8KUJ3</accession>
<keyword evidence="2" id="KW-0812">Transmembrane</keyword>
<gene>
    <name evidence="3" type="ORF">GCM10023169_04320</name>
    <name evidence="4" type="ORF">GCM10023169_11930</name>
</gene>
<proteinExistence type="predicted"/>
<feature type="transmembrane region" description="Helical" evidence="2">
    <location>
        <begin position="45"/>
        <end position="67"/>
    </location>
</feature>
<organism evidence="3 5">
    <name type="scientific">Georgenia halophila</name>
    <dbReference type="NCBI Taxonomy" id="620889"/>
    <lineage>
        <taxon>Bacteria</taxon>
        <taxon>Bacillati</taxon>
        <taxon>Actinomycetota</taxon>
        <taxon>Actinomycetes</taxon>
        <taxon>Micrococcales</taxon>
        <taxon>Bogoriellaceae</taxon>
        <taxon>Georgenia</taxon>
    </lineage>
</organism>
<name>A0ABP8KUJ3_9MICO</name>
<evidence type="ECO:0000313" key="4">
    <source>
        <dbReference type="EMBL" id="GAA4420284.1"/>
    </source>
</evidence>
<keyword evidence="2" id="KW-1133">Transmembrane helix</keyword>
<keyword evidence="2" id="KW-0472">Membrane</keyword>
<feature type="compositionally biased region" description="Acidic residues" evidence="1">
    <location>
        <begin position="84"/>
        <end position="110"/>
    </location>
</feature>
<reference evidence="3" key="3">
    <citation type="submission" date="2023-12" db="EMBL/GenBank/DDBJ databases">
        <authorList>
            <person name="Sun Q."/>
            <person name="Inoue M."/>
        </authorList>
    </citation>
    <scope>NUCLEOTIDE SEQUENCE</scope>
    <source>
        <strain evidence="3">JCM 17810</strain>
    </source>
</reference>
<keyword evidence="5" id="KW-1185">Reference proteome</keyword>
<reference evidence="3" key="1">
    <citation type="journal article" date="2014" name="Int. J. Syst. Evol. Microbiol.">
        <title>Complete genome of a new Firmicutes species belonging to the dominant human colonic microbiota ('Ruminococcus bicirculans') reveals two chromosomes and a selective capacity to utilize plant glucans.</title>
        <authorList>
            <consortium name="NISC Comparative Sequencing Program"/>
            <person name="Wegmann U."/>
            <person name="Louis P."/>
            <person name="Goesmann A."/>
            <person name="Henrissat B."/>
            <person name="Duncan S.H."/>
            <person name="Flint H.J."/>
        </authorList>
    </citation>
    <scope>NUCLEOTIDE SEQUENCE</scope>
    <source>
        <strain evidence="3">JCM 17810</strain>
    </source>
</reference>
<feature type="region of interest" description="Disordered" evidence="1">
    <location>
        <begin position="1"/>
        <end position="41"/>
    </location>
</feature>
<feature type="compositionally biased region" description="Pro residues" evidence="1">
    <location>
        <begin position="1"/>
        <end position="15"/>
    </location>
</feature>
<dbReference type="Proteomes" id="UP001500622">
    <property type="component" value="Unassembled WGS sequence"/>
</dbReference>
<dbReference type="RefSeq" id="WP_345214850.1">
    <property type="nucleotide sequence ID" value="NZ_BAABGN010000002.1"/>
</dbReference>
<evidence type="ECO:0000313" key="3">
    <source>
        <dbReference type="EMBL" id="GAA4416719.1"/>
    </source>
</evidence>
<evidence type="ECO:0000256" key="2">
    <source>
        <dbReference type="SAM" id="Phobius"/>
    </source>
</evidence>
<evidence type="ECO:0000313" key="5">
    <source>
        <dbReference type="Proteomes" id="UP001500622"/>
    </source>
</evidence>
<feature type="region of interest" description="Disordered" evidence="1">
    <location>
        <begin position="72"/>
        <end position="119"/>
    </location>
</feature>
<dbReference type="EMBL" id="BAABGN010000004">
    <property type="protein sequence ID" value="GAA4420284.1"/>
    <property type="molecule type" value="Genomic_DNA"/>
</dbReference>
<comment type="caution">
    <text evidence="3">The sequence shown here is derived from an EMBL/GenBank/DDBJ whole genome shotgun (WGS) entry which is preliminary data.</text>
</comment>
<reference evidence="5" key="2">
    <citation type="journal article" date="2019" name="Int. J. Syst. Evol. Microbiol.">
        <title>The Global Catalogue of Microorganisms (GCM) 10K type strain sequencing project: providing services to taxonomists for standard genome sequencing and annotation.</title>
        <authorList>
            <consortium name="The Broad Institute Genomics Platform"/>
            <consortium name="The Broad Institute Genome Sequencing Center for Infectious Disease"/>
            <person name="Wu L."/>
            <person name="Ma J."/>
        </authorList>
    </citation>
    <scope>NUCLEOTIDE SEQUENCE [LARGE SCALE GENOMIC DNA]</scope>
    <source>
        <strain evidence="5">JCM 17810</strain>
    </source>
</reference>
<sequence length="253" mass="26600">MSTPPENPPGQPHPGRPQNGDQQNGDRTPYGGGPNGQDPQPEKNWLVRTIIGVVVIIVLAVAAVFYVTNQQDDDPTAASTTEEPTTEEPTAEEPTAEEPTTEEPTAEEPTGESGGDVFAGELRGHVDDEVAGTGYALTDAGWSENSAGMEAGARQAIEGVYTDGTNELPITAAAFDSMSEHEAYAEELVAEYESSGAELIGEGTHYEDDTGHFWAFDNGDGTRAVVWRTGTGIVLTLSGPAGEVNTVYSAMSI</sequence>
<protein>
    <submittedName>
        <fullName evidence="3">Uncharacterized protein</fullName>
    </submittedName>
</protein>
<dbReference type="EMBL" id="BAABGN010000002">
    <property type="protein sequence ID" value="GAA4416719.1"/>
    <property type="molecule type" value="Genomic_DNA"/>
</dbReference>
<evidence type="ECO:0000256" key="1">
    <source>
        <dbReference type="SAM" id="MobiDB-lite"/>
    </source>
</evidence>